<evidence type="ECO:0008006" key="3">
    <source>
        <dbReference type="Google" id="ProtNLM"/>
    </source>
</evidence>
<dbReference type="InterPro" id="IPR023198">
    <property type="entry name" value="PGP-like_dom2"/>
</dbReference>
<dbReference type="SFLD" id="SFLDS00003">
    <property type="entry name" value="Haloacid_Dehalogenase"/>
    <property type="match status" value="1"/>
</dbReference>
<dbReference type="Gene3D" id="3.40.50.1000">
    <property type="entry name" value="HAD superfamily/HAD-like"/>
    <property type="match status" value="1"/>
</dbReference>
<dbReference type="HOGENOM" id="CLU_045011_13_4_11"/>
<dbReference type="AlphaFoldDB" id="A0A0C5FQ11"/>
<protein>
    <recommendedName>
        <fullName evidence="3">HAD family hydrolase</fullName>
    </recommendedName>
</protein>
<dbReference type="InterPro" id="IPR036412">
    <property type="entry name" value="HAD-like_sf"/>
</dbReference>
<dbReference type="InterPro" id="IPR006439">
    <property type="entry name" value="HAD-SF_hydro_IA"/>
</dbReference>
<dbReference type="RefSeq" id="WP_044381572.1">
    <property type="nucleotide sequence ID" value="NZ_CP010849.1"/>
</dbReference>
<dbReference type="Proteomes" id="UP000032234">
    <property type="component" value="Chromosome"/>
</dbReference>
<dbReference type="GO" id="GO:0050308">
    <property type="term" value="F:sugar-phosphatase activity"/>
    <property type="evidence" value="ECO:0007669"/>
    <property type="project" value="TreeGrafter"/>
</dbReference>
<evidence type="ECO:0000313" key="2">
    <source>
        <dbReference type="Proteomes" id="UP000032234"/>
    </source>
</evidence>
<organism evidence="1 2">
    <name type="scientific">Streptomyces cyaneogriseus subsp. noncyanogenus</name>
    <dbReference type="NCBI Taxonomy" id="477245"/>
    <lineage>
        <taxon>Bacteria</taxon>
        <taxon>Bacillati</taxon>
        <taxon>Actinomycetota</taxon>
        <taxon>Actinomycetes</taxon>
        <taxon>Kitasatosporales</taxon>
        <taxon>Streptomycetaceae</taxon>
        <taxon>Streptomyces</taxon>
    </lineage>
</organism>
<dbReference type="SUPFAM" id="SSF56784">
    <property type="entry name" value="HAD-like"/>
    <property type="match status" value="1"/>
</dbReference>
<dbReference type="PANTHER" id="PTHR43481">
    <property type="entry name" value="FRUCTOSE-1-PHOSPHATE PHOSPHATASE"/>
    <property type="match status" value="1"/>
</dbReference>
<dbReference type="InterPro" id="IPR023214">
    <property type="entry name" value="HAD_sf"/>
</dbReference>
<dbReference type="Gene3D" id="1.10.150.240">
    <property type="entry name" value="Putative phosphatase, domain 2"/>
    <property type="match status" value="1"/>
</dbReference>
<name>A0A0C5FQ11_9ACTN</name>
<evidence type="ECO:0000313" key="1">
    <source>
        <dbReference type="EMBL" id="AJP02037.1"/>
    </source>
</evidence>
<dbReference type="OrthoDB" id="9800058at2"/>
<dbReference type="PATRIC" id="fig|477245.3.peg.2451"/>
<sequence>MTIVVTAQALLFDMDGTLVDSSAAVERTWRRFCARHGLDPAVVLAGAHGQRTAETVAEHAPPGTDVAAETAWLVAQDIADTRGTVALPGAAELLGQLPGDRWALVTSAGRELAERRMAAAGLPLPEVVVTADDVRRGKPDPEGYLRAAARLGVDPRATVVFEDAELGLRAGRAAGGWTVVVGPHGGDAAVGRPRITDYRDVACVGTGDALRLTLPVRLPAPVPA</sequence>
<keyword evidence="2" id="KW-1185">Reference proteome</keyword>
<dbReference type="STRING" id="477245.TU94_11530"/>
<gene>
    <name evidence="1" type="ORF">TU94_11530</name>
</gene>
<reference evidence="1 2" key="1">
    <citation type="submission" date="2015-02" db="EMBL/GenBank/DDBJ databases">
        <title>Genome sequence of thermotolerant Streptomyces cyaneogriseus subsp. Noncyanogenus NMWT1, the producer of nematocidal antibiotics nemadectin.</title>
        <authorList>
            <person name="Wang H."/>
            <person name="Li C."/>
            <person name="Xiang W."/>
            <person name="Wang X."/>
        </authorList>
    </citation>
    <scope>NUCLEOTIDE SEQUENCE [LARGE SCALE GENOMIC DNA]</scope>
    <source>
        <strain evidence="1 2">NMWT 1</strain>
    </source>
</reference>
<dbReference type="PANTHER" id="PTHR43481:SF4">
    <property type="entry name" value="GLYCEROL-1-PHOSPHATE PHOSPHOHYDROLASE 1-RELATED"/>
    <property type="match status" value="1"/>
</dbReference>
<dbReference type="SFLD" id="SFLDG01129">
    <property type="entry name" value="C1.5:_HAD__Beta-PGM__Phosphata"/>
    <property type="match status" value="1"/>
</dbReference>
<dbReference type="EMBL" id="CP010849">
    <property type="protein sequence ID" value="AJP02037.1"/>
    <property type="molecule type" value="Genomic_DNA"/>
</dbReference>
<dbReference type="KEGG" id="scw:TU94_11530"/>
<dbReference type="NCBIfam" id="TIGR01549">
    <property type="entry name" value="HAD-SF-IA-v1"/>
    <property type="match status" value="1"/>
</dbReference>
<dbReference type="NCBIfam" id="TIGR01509">
    <property type="entry name" value="HAD-SF-IA-v3"/>
    <property type="match status" value="1"/>
</dbReference>
<proteinExistence type="predicted"/>
<dbReference type="InterPro" id="IPR051806">
    <property type="entry name" value="HAD-like_SPP"/>
</dbReference>
<accession>A0A0C5FQ11</accession>
<dbReference type="Pfam" id="PF00702">
    <property type="entry name" value="Hydrolase"/>
    <property type="match status" value="1"/>
</dbReference>